<comment type="caution">
    <text evidence="1">The sequence shown here is derived from an EMBL/GenBank/DDBJ whole genome shotgun (WGS) entry which is preliminary data.</text>
</comment>
<dbReference type="Proteomes" id="UP000297777">
    <property type="component" value="Unassembled WGS sequence"/>
</dbReference>
<evidence type="ECO:0000313" key="1">
    <source>
        <dbReference type="EMBL" id="TGO12324.1"/>
    </source>
</evidence>
<protein>
    <submittedName>
        <fullName evidence="1">Uncharacterized protein</fullName>
    </submittedName>
</protein>
<dbReference type="AlphaFoldDB" id="A0A4Z1EIH5"/>
<proteinExistence type="predicted"/>
<accession>A0A4Z1EIH5</accession>
<organism evidence="1 2">
    <name type="scientific">Botrytis tulipae</name>
    <dbReference type="NCBI Taxonomy" id="87230"/>
    <lineage>
        <taxon>Eukaryota</taxon>
        <taxon>Fungi</taxon>
        <taxon>Dikarya</taxon>
        <taxon>Ascomycota</taxon>
        <taxon>Pezizomycotina</taxon>
        <taxon>Leotiomycetes</taxon>
        <taxon>Helotiales</taxon>
        <taxon>Sclerotiniaceae</taxon>
        <taxon>Botrytis</taxon>
    </lineage>
</organism>
<sequence length="59" mass="6598">MQQSTYVSTAGNYELIQELKSSNILSLSATTYLNITPTMSKVTCLGATYKQIAKWDVYQ</sequence>
<dbReference type="EMBL" id="PQXH01000090">
    <property type="protein sequence ID" value="TGO12324.1"/>
    <property type="molecule type" value="Genomic_DNA"/>
</dbReference>
<reference evidence="1 2" key="1">
    <citation type="submission" date="2017-12" db="EMBL/GenBank/DDBJ databases">
        <title>Comparative genomics of Botrytis spp.</title>
        <authorList>
            <person name="Valero-Jimenez C.A."/>
            <person name="Tapia P."/>
            <person name="Veloso J."/>
            <person name="Silva-Moreno E."/>
            <person name="Staats M."/>
            <person name="Valdes J.H."/>
            <person name="Van Kan J.A.L."/>
        </authorList>
    </citation>
    <scope>NUCLEOTIDE SEQUENCE [LARGE SCALE GENOMIC DNA]</scope>
    <source>
        <strain evidence="1 2">Bt9001</strain>
    </source>
</reference>
<evidence type="ECO:0000313" key="2">
    <source>
        <dbReference type="Proteomes" id="UP000297777"/>
    </source>
</evidence>
<name>A0A4Z1EIH5_9HELO</name>
<keyword evidence="2" id="KW-1185">Reference proteome</keyword>
<gene>
    <name evidence="1" type="ORF">BTUL_0090g00150</name>
</gene>